<sequence>MLLHAFLSISLTTLIRESIGKITASVGEINQTYDFVVVGGGTAGLVIANRLTEEDFTVLVLEAGGDHSEDMNITIPFFVTNAAPFTEYDWNYTTVPQNNLENRQLAYPRGFLLGGSSSINSMAYTRASKEDWDLFAKETGDGGWSWDAMQKYIFRNEKLTPPADHRNTAGEINPAIHGHHGLNKDSLPGFIDSFDRMVIQVSNELPETFPYNSDPNGPVGLVGTVSNGSRSSSATSYLAPQFASRRNLDVLIGARVTRILPSPNSTAKRPNFSVVEFLQDGMNWTTTASKEIILSAGSINTPAILLHSGIGDASELLAMNITPIVNASSVGKNLTDHLFVSNTWLVNSTETFERFTRNATKLAELVEEWNNSRTGPLVNHISNQLAWLRLPDIDPAEDPSAGPNSPHLELLIANGGAIPPPPEGNFMRISAALVTPTSRGAVTINSSNPLDPPLINPNFLDTEFDKSAIRSAVLTARKFTTAPVFSDYIISSTTNSTTDAEIDAYIQSMAESVDHPVSTAKMSPVDAEYGVVDPDLKVKGVTGLRIIDASVLPHIPAAHTQVSVYLFAERGSDLIKKSW</sequence>
<organism evidence="9 10">
    <name type="scientific">Gymnopus androsaceus JB14</name>
    <dbReference type="NCBI Taxonomy" id="1447944"/>
    <lineage>
        <taxon>Eukaryota</taxon>
        <taxon>Fungi</taxon>
        <taxon>Dikarya</taxon>
        <taxon>Basidiomycota</taxon>
        <taxon>Agaricomycotina</taxon>
        <taxon>Agaricomycetes</taxon>
        <taxon>Agaricomycetidae</taxon>
        <taxon>Agaricales</taxon>
        <taxon>Marasmiineae</taxon>
        <taxon>Omphalotaceae</taxon>
        <taxon>Gymnopus</taxon>
    </lineage>
</organism>
<reference evidence="9" key="1">
    <citation type="journal article" date="2019" name="Environ. Microbiol.">
        <title>Fungal ecological strategies reflected in gene transcription - a case study of two litter decomposers.</title>
        <authorList>
            <person name="Barbi F."/>
            <person name="Kohler A."/>
            <person name="Barry K."/>
            <person name="Baskaran P."/>
            <person name="Daum C."/>
            <person name="Fauchery L."/>
            <person name="Ihrmark K."/>
            <person name="Kuo A."/>
            <person name="LaButti K."/>
            <person name="Lipzen A."/>
            <person name="Morin E."/>
            <person name="Grigoriev I.V."/>
            <person name="Henrissat B."/>
            <person name="Lindahl B."/>
            <person name="Martin F."/>
        </authorList>
    </citation>
    <scope>NUCLEOTIDE SEQUENCE</scope>
    <source>
        <strain evidence="9">JB14</strain>
    </source>
</reference>
<dbReference type="Gene3D" id="3.50.50.60">
    <property type="entry name" value="FAD/NAD(P)-binding domain"/>
    <property type="match status" value="1"/>
</dbReference>
<dbReference type="Pfam" id="PF00732">
    <property type="entry name" value="GMC_oxred_N"/>
    <property type="match status" value="1"/>
</dbReference>
<dbReference type="InterPro" id="IPR012132">
    <property type="entry name" value="GMC_OxRdtase"/>
</dbReference>
<dbReference type="SUPFAM" id="SSF51905">
    <property type="entry name" value="FAD/NAD(P)-binding domain"/>
    <property type="match status" value="1"/>
</dbReference>
<evidence type="ECO:0000256" key="6">
    <source>
        <dbReference type="PIRSR" id="PIRSR000137-2"/>
    </source>
</evidence>
<dbReference type="PANTHER" id="PTHR11552:SF147">
    <property type="entry name" value="CHOLINE DEHYDROGENASE, MITOCHONDRIAL"/>
    <property type="match status" value="1"/>
</dbReference>
<feature type="domain" description="Glucose-methanol-choline oxidoreductase N-terminal" evidence="8">
    <location>
        <begin position="297"/>
        <end position="311"/>
    </location>
</feature>
<dbReference type="OrthoDB" id="269227at2759"/>
<dbReference type="PANTHER" id="PTHR11552">
    <property type="entry name" value="GLUCOSE-METHANOL-CHOLINE GMC OXIDOREDUCTASE"/>
    <property type="match status" value="1"/>
</dbReference>
<evidence type="ECO:0000256" key="2">
    <source>
        <dbReference type="ARBA" id="ARBA00010790"/>
    </source>
</evidence>
<dbReference type="PIRSF" id="PIRSF000137">
    <property type="entry name" value="Alcohol_oxidase"/>
    <property type="match status" value="1"/>
</dbReference>
<dbReference type="InterPro" id="IPR007867">
    <property type="entry name" value="GMC_OxRtase_C"/>
</dbReference>
<dbReference type="Gene3D" id="3.30.560.10">
    <property type="entry name" value="Glucose Oxidase, domain 3"/>
    <property type="match status" value="1"/>
</dbReference>
<evidence type="ECO:0000313" key="10">
    <source>
        <dbReference type="Proteomes" id="UP000799118"/>
    </source>
</evidence>
<keyword evidence="3" id="KW-0285">Flavoprotein</keyword>
<dbReference type="PROSITE" id="PS00624">
    <property type="entry name" value="GMC_OXRED_2"/>
    <property type="match status" value="1"/>
</dbReference>
<comment type="cofactor">
    <cofactor evidence="1 6">
        <name>FAD</name>
        <dbReference type="ChEBI" id="CHEBI:57692"/>
    </cofactor>
</comment>
<dbReference type="GO" id="GO:0050660">
    <property type="term" value="F:flavin adenine dinucleotide binding"/>
    <property type="evidence" value="ECO:0007669"/>
    <property type="project" value="InterPro"/>
</dbReference>
<dbReference type="GO" id="GO:0016614">
    <property type="term" value="F:oxidoreductase activity, acting on CH-OH group of donors"/>
    <property type="evidence" value="ECO:0007669"/>
    <property type="project" value="InterPro"/>
</dbReference>
<proteinExistence type="inferred from homology"/>
<dbReference type="InterPro" id="IPR036188">
    <property type="entry name" value="FAD/NAD-bd_sf"/>
</dbReference>
<dbReference type="EMBL" id="ML769522">
    <property type="protein sequence ID" value="KAE9395911.1"/>
    <property type="molecule type" value="Genomic_DNA"/>
</dbReference>
<gene>
    <name evidence="9" type="ORF">BT96DRAFT_997194</name>
</gene>
<evidence type="ECO:0000256" key="4">
    <source>
        <dbReference type="ARBA" id="ARBA00022827"/>
    </source>
</evidence>
<evidence type="ECO:0000313" key="9">
    <source>
        <dbReference type="EMBL" id="KAE9395911.1"/>
    </source>
</evidence>
<name>A0A6A4HD65_9AGAR</name>
<evidence type="ECO:0000256" key="5">
    <source>
        <dbReference type="PIRSR" id="PIRSR000137-1"/>
    </source>
</evidence>
<keyword evidence="4 6" id="KW-0274">FAD</keyword>
<dbReference type="AlphaFoldDB" id="A0A6A4HD65"/>
<dbReference type="SUPFAM" id="SSF54373">
    <property type="entry name" value="FAD-linked reductases, C-terminal domain"/>
    <property type="match status" value="1"/>
</dbReference>
<feature type="binding site" evidence="6">
    <location>
        <position position="256"/>
    </location>
    <ligand>
        <name>FAD</name>
        <dbReference type="ChEBI" id="CHEBI:57692"/>
    </ligand>
</feature>
<protein>
    <submittedName>
        <fullName evidence="9">Aryl-alcohol oxidase-like protein</fullName>
    </submittedName>
</protein>
<evidence type="ECO:0000256" key="1">
    <source>
        <dbReference type="ARBA" id="ARBA00001974"/>
    </source>
</evidence>
<dbReference type="Proteomes" id="UP000799118">
    <property type="component" value="Unassembled WGS sequence"/>
</dbReference>
<evidence type="ECO:0000256" key="7">
    <source>
        <dbReference type="SAM" id="SignalP"/>
    </source>
</evidence>
<dbReference type="Pfam" id="PF05199">
    <property type="entry name" value="GMC_oxred_C"/>
    <property type="match status" value="1"/>
</dbReference>
<evidence type="ECO:0000259" key="8">
    <source>
        <dbReference type="PROSITE" id="PS00624"/>
    </source>
</evidence>
<feature type="active site" description="Proton acceptor" evidence="5">
    <location>
        <position position="559"/>
    </location>
</feature>
<feature type="active site" description="Proton donor" evidence="5">
    <location>
        <position position="515"/>
    </location>
</feature>
<accession>A0A6A4HD65</accession>
<evidence type="ECO:0000256" key="3">
    <source>
        <dbReference type="ARBA" id="ARBA00022630"/>
    </source>
</evidence>
<keyword evidence="7" id="KW-0732">Signal</keyword>
<comment type="similarity">
    <text evidence="2">Belongs to the GMC oxidoreductase family.</text>
</comment>
<feature type="chain" id="PRO_5025391636" evidence="7">
    <location>
        <begin position="21"/>
        <end position="579"/>
    </location>
</feature>
<dbReference type="InterPro" id="IPR000172">
    <property type="entry name" value="GMC_OxRdtase_N"/>
</dbReference>
<keyword evidence="10" id="KW-1185">Reference proteome</keyword>
<feature type="signal peptide" evidence="7">
    <location>
        <begin position="1"/>
        <end position="20"/>
    </location>
</feature>